<accession>A0ABW6F9H9</accession>
<dbReference type="EMBL" id="JBHXKZ010000032">
    <property type="protein sequence ID" value="MFD4826752.1"/>
    <property type="molecule type" value="Genomic_DNA"/>
</dbReference>
<reference evidence="2 3" key="1">
    <citation type="submission" date="2024-09" db="EMBL/GenBank/DDBJ databases">
        <title>The Natural Products Discovery Center: Release of the First 8490 Sequenced Strains for Exploring Actinobacteria Biosynthetic Diversity.</title>
        <authorList>
            <person name="Kalkreuter E."/>
            <person name="Kautsar S.A."/>
            <person name="Yang D."/>
            <person name="Bader C.D."/>
            <person name="Teijaro C.N."/>
            <person name="Fluegel L."/>
            <person name="Davis C.M."/>
            <person name="Simpson J.R."/>
            <person name="Lauterbach L."/>
            <person name="Steele A.D."/>
            <person name="Gui C."/>
            <person name="Meng S."/>
            <person name="Li G."/>
            <person name="Viehrig K."/>
            <person name="Ye F."/>
            <person name="Su P."/>
            <person name="Kiefer A.F."/>
            <person name="Nichols A."/>
            <person name="Cepeda A.J."/>
            <person name="Yan W."/>
            <person name="Fan B."/>
            <person name="Jiang Y."/>
            <person name="Adhikari A."/>
            <person name="Zheng C.-J."/>
            <person name="Schuster L."/>
            <person name="Cowan T.M."/>
            <person name="Smanski M.J."/>
            <person name="Chevrette M.G."/>
            <person name="De Carvalho L.P.S."/>
            <person name="Shen B."/>
        </authorList>
    </citation>
    <scope>NUCLEOTIDE SEQUENCE [LARGE SCALE GENOMIC DNA]</scope>
    <source>
        <strain evidence="2 3">NPDC058428</strain>
    </source>
</reference>
<feature type="region of interest" description="Disordered" evidence="1">
    <location>
        <begin position="45"/>
        <end position="67"/>
    </location>
</feature>
<dbReference type="RefSeq" id="WP_382776907.1">
    <property type="nucleotide sequence ID" value="NZ_JBHXKZ010000032.1"/>
</dbReference>
<comment type="caution">
    <text evidence="2">The sequence shown here is derived from an EMBL/GenBank/DDBJ whole genome shotgun (WGS) entry which is preliminary data.</text>
</comment>
<proteinExistence type="predicted"/>
<evidence type="ECO:0000256" key="1">
    <source>
        <dbReference type="SAM" id="MobiDB-lite"/>
    </source>
</evidence>
<sequence length="67" mass="7258">MTAHSLGVKRHALDVAPRYAQARRRGRAGRGVVVGLAWNIRAPHVAGRTGPYDSQQARSVGITPRTE</sequence>
<name>A0ABW6F9H9_9ACTN</name>
<protein>
    <submittedName>
        <fullName evidence="2">Uncharacterized protein</fullName>
    </submittedName>
</protein>
<dbReference type="Proteomes" id="UP001598352">
    <property type="component" value="Unassembled WGS sequence"/>
</dbReference>
<evidence type="ECO:0000313" key="3">
    <source>
        <dbReference type="Proteomes" id="UP001598352"/>
    </source>
</evidence>
<gene>
    <name evidence="2" type="ORF">ACFWOQ_29705</name>
</gene>
<evidence type="ECO:0000313" key="2">
    <source>
        <dbReference type="EMBL" id="MFD4826752.1"/>
    </source>
</evidence>
<organism evidence="2 3">
    <name type="scientific">Streptomyces rubiginosohelvolus</name>
    <dbReference type="NCBI Taxonomy" id="67362"/>
    <lineage>
        <taxon>Bacteria</taxon>
        <taxon>Bacillati</taxon>
        <taxon>Actinomycetota</taxon>
        <taxon>Actinomycetes</taxon>
        <taxon>Kitasatosporales</taxon>
        <taxon>Streptomycetaceae</taxon>
        <taxon>Streptomyces</taxon>
    </lineage>
</organism>
<keyword evidence="3" id="KW-1185">Reference proteome</keyword>